<evidence type="ECO:0000313" key="7">
    <source>
        <dbReference type="Proteomes" id="UP001652624"/>
    </source>
</evidence>
<comment type="similarity">
    <text evidence="2">Belongs to the L6 tetraspanin family.</text>
</comment>
<evidence type="ECO:0000256" key="4">
    <source>
        <dbReference type="ARBA" id="ARBA00022989"/>
    </source>
</evidence>
<dbReference type="OrthoDB" id="9897613at2759"/>
<dbReference type="Pfam" id="PF05805">
    <property type="entry name" value="L6_membrane"/>
    <property type="match status" value="1"/>
</dbReference>
<evidence type="ECO:0000256" key="3">
    <source>
        <dbReference type="ARBA" id="ARBA00022692"/>
    </source>
</evidence>
<dbReference type="PANTHER" id="PTHR14198:SF22">
    <property type="entry name" value="TRANSMEMBRANE 4 L6 FAMILY MEMBER 19"/>
    <property type="match status" value="1"/>
</dbReference>
<dbReference type="GeneID" id="103126911"/>
<evidence type="ECO:0000313" key="8">
    <source>
        <dbReference type="RefSeq" id="XP_007537901.1"/>
    </source>
</evidence>
<organism evidence="7 8">
    <name type="scientific">Erinaceus europaeus</name>
    <name type="common">Western European hedgehog</name>
    <dbReference type="NCBI Taxonomy" id="9365"/>
    <lineage>
        <taxon>Eukaryota</taxon>
        <taxon>Metazoa</taxon>
        <taxon>Chordata</taxon>
        <taxon>Craniata</taxon>
        <taxon>Vertebrata</taxon>
        <taxon>Euteleostomi</taxon>
        <taxon>Mammalia</taxon>
        <taxon>Eutheria</taxon>
        <taxon>Laurasiatheria</taxon>
        <taxon>Eulipotyphla</taxon>
        <taxon>Erinaceidae</taxon>
        <taxon>Erinaceinae</taxon>
        <taxon>Erinaceus</taxon>
    </lineage>
</organism>
<keyword evidence="7" id="KW-1185">Reference proteome</keyword>
<feature type="transmembrane region" description="Helical" evidence="6">
    <location>
        <begin position="86"/>
        <end position="112"/>
    </location>
</feature>
<feature type="transmembrane region" description="Helical" evidence="6">
    <location>
        <begin position="54"/>
        <end position="74"/>
    </location>
</feature>
<evidence type="ECO:0000256" key="6">
    <source>
        <dbReference type="SAM" id="Phobius"/>
    </source>
</evidence>
<feature type="transmembrane region" description="Helical" evidence="6">
    <location>
        <begin position="12"/>
        <end position="34"/>
    </location>
</feature>
<evidence type="ECO:0000256" key="5">
    <source>
        <dbReference type="ARBA" id="ARBA00023136"/>
    </source>
</evidence>
<dbReference type="AlphaFoldDB" id="A0A1S3ANB3"/>
<dbReference type="GO" id="GO:0016020">
    <property type="term" value="C:membrane"/>
    <property type="evidence" value="ECO:0007669"/>
    <property type="project" value="UniProtKB-SubCell"/>
</dbReference>
<accession>A0A1S3ANB3</accession>
<keyword evidence="5 6" id="KW-0472">Membrane</keyword>
<dbReference type="eggNOG" id="ENOG502S1UJ">
    <property type="taxonomic scope" value="Eukaryota"/>
</dbReference>
<dbReference type="FunCoup" id="A0A1S3ANB3">
    <property type="interactions" value="16"/>
</dbReference>
<comment type="subcellular location">
    <subcellularLocation>
        <location evidence="1">Membrane</location>
        <topology evidence="1">Multi-pass membrane protein</topology>
    </subcellularLocation>
</comment>
<reference evidence="8" key="1">
    <citation type="submission" date="2025-08" db="UniProtKB">
        <authorList>
            <consortium name="RefSeq"/>
        </authorList>
    </citation>
    <scope>IDENTIFICATION</scope>
</reference>
<dbReference type="CTD" id="116211"/>
<protein>
    <submittedName>
        <fullName evidence="8">Transmembrane 4 L6 family member 19 isoform X1</fullName>
    </submittedName>
</protein>
<name>A0A1S3ANB3_ERIEU</name>
<dbReference type="RefSeq" id="XP_007537901.1">
    <property type="nucleotide sequence ID" value="XM_007537839.2"/>
</dbReference>
<feature type="transmembrane region" description="Helical" evidence="6">
    <location>
        <begin position="163"/>
        <end position="186"/>
    </location>
</feature>
<evidence type="ECO:0000256" key="2">
    <source>
        <dbReference type="ARBA" id="ARBA00006193"/>
    </source>
</evidence>
<keyword evidence="3 6" id="KW-0812">Transmembrane</keyword>
<dbReference type="InParanoid" id="A0A1S3ANB3"/>
<proteinExistence type="inferred from homology"/>
<keyword evidence="4 6" id="KW-1133">Transmembrane helix</keyword>
<evidence type="ECO:0000256" key="1">
    <source>
        <dbReference type="ARBA" id="ARBA00004141"/>
    </source>
</evidence>
<sequence>MPCSQTCSRILGLGLGTTALFAAGANVLLLFPNWEVSYLLRGLVGRHALLGSGLWGGGLMVLAGATLVSLMGWRRGCLSKSGPCRTVLVALVSSGLALLGAVSCFITAGMALKDGPFCMFDVSSFNQTRAWKYGYPFRDLHGRNYLYDRSLWTSVCLEPARAVLWHVALFSCLLCASLVQALLVALHLVNSFLGLLCGLCGRLP</sequence>
<dbReference type="Proteomes" id="UP001652624">
    <property type="component" value="Chromosome 14"/>
</dbReference>
<dbReference type="InterPro" id="IPR008661">
    <property type="entry name" value="L6_membrane"/>
</dbReference>
<dbReference type="PANTHER" id="PTHR14198">
    <property type="entry name" value="TRANSMEMBRANE 4 L6 FAMILY MEMBER 1-RELATED"/>
    <property type="match status" value="1"/>
</dbReference>
<gene>
    <name evidence="8" type="primary">TM4SF19</name>
</gene>